<dbReference type="GO" id="GO:0008115">
    <property type="term" value="F:sarcosine oxidase activity"/>
    <property type="evidence" value="ECO:0007669"/>
    <property type="project" value="InterPro"/>
</dbReference>
<dbReference type="RefSeq" id="WP_152809899.1">
    <property type="nucleotide sequence ID" value="NZ_WHNW01000004.1"/>
</dbReference>
<dbReference type="Pfam" id="PF07992">
    <property type="entry name" value="Pyr_redox_2"/>
    <property type="match status" value="1"/>
</dbReference>
<keyword evidence="9" id="KW-1185">Reference proteome</keyword>
<dbReference type="PRINTS" id="PR00411">
    <property type="entry name" value="PNDRDTASEI"/>
</dbReference>
<dbReference type="InterPro" id="IPR042204">
    <property type="entry name" value="2Fe-2S-bd_N"/>
</dbReference>
<dbReference type="PIRSF" id="PIRSF037980">
    <property type="entry name" value="SoxA"/>
    <property type="match status" value="1"/>
</dbReference>
<comment type="similarity">
    <text evidence="1">Belongs to the GcvT family.</text>
</comment>
<dbReference type="NCBIfam" id="TIGR01372">
    <property type="entry name" value="soxA"/>
    <property type="match status" value="1"/>
</dbReference>
<dbReference type="InterPro" id="IPR006222">
    <property type="entry name" value="GCVT_N"/>
</dbReference>
<organism evidence="8 9">
    <name type="scientific">Ostreibacterium oceani</name>
    <dbReference type="NCBI Taxonomy" id="2654998"/>
    <lineage>
        <taxon>Bacteria</taxon>
        <taxon>Pseudomonadati</taxon>
        <taxon>Pseudomonadota</taxon>
        <taxon>Gammaproteobacteria</taxon>
        <taxon>Cardiobacteriales</taxon>
        <taxon>Ostreibacteriaceae</taxon>
        <taxon>Ostreibacterium</taxon>
    </lineage>
</organism>
<evidence type="ECO:0000259" key="7">
    <source>
        <dbReference type="Pfam" id="PF17806"/>
    </source>
</evidence>
<dbReference type="SUPFAM" id="SSF103025">
    <property type="entry name" value="Folate-binding domain"/>
    <property type="match status" value="1"/>
</dbReference>
<dbReference type="GO" id="GO:0008483">
    <property type="term" value="F:transaminase activity"/>
    <property type="evidence" value="ECO:0007669"/>
    <property type="project" value="UniProtKB-KW"/>
</dbReference>
<dbReference type="PRINTS" id="PR00368">
    <property type="entry name" value="FADPNR"/>
</dbReference>
<dbReference type="EMBL" id="WHNW01000004">
    <property type="protein sequence ID" value="MPV86042.1"/>
    <property type="molecule type" value="Genomic_DNA"/>
</dbReference>
<evidence type="ECO:0000259" key="6">
    <source>
        <dbReference type="Pfam" id="PF08669"/>
    </source>
</evidence>
<dbReference type="Gene3D" id="3.10.20.440">
    <property type="entry name" value="2Fe-2S iron-sulphur cluster binding domain, sarcosine oxidase, alpha subunit, N-terminal domain"/>
    <property type="match status" value="1"/>
</dbReference>
<dbReference type="Pfam" id="PF13510">
    <property type="entry name" value="Fer2_4"/>
    <property type="match status" value="1"/>
</dbReference>
<dbReference type="InterPro" id="IPR013977">
    <property type="entry name" value="GcvT_C"/>
</dbReference>
<protein>
    <submittedName>
        <fullName evidence="8">Sarcosine oxidase subunit alpha family protein</fullName>
    </submittedName>
</protein>
<dbReference type="InParanoid" id="A0A6N7EUD3"/>
<feature type="domain" description="Aminomethyltransferase C-terminal" evidence="6">
    <location>
        <begin position="911"/>
        <end position="997"/>
    </location>
</feature>
<feature type="domain" description="GCVT N-terminal" evidence="4">
    <location>
        <begin position="621"/>
        <end position="892"/>
    </location>
</feature>
<dbReference type="Gene3D" id="3.30.1360.120">
    <property type="entry name" value="Probable tRNA modification gtpase trme, domain 1"/>
    <property type="match status" value="1"/>
</dbReference>
<evidence type="ECO:0000256" key="1">
    <source>
        <dbReference type="ARBA" id="ARBA00008609"/>
    </source>
</evidence>
<evidence type="ECO:0000313" key="8">
    <source>
        <dbReference type="EMBL" id="MPV86042.1"/>
    </source>
</evidence>
<evidence type="ECO:0000313" key="9">
    <source>
        <dbReference type="Proteomes" id="UP000471298"/>
    </source>
</evidence>
<evidence type="ECO:0000259" key="4">
    <source>
        <dbReference type="Pfam" id="PF01571"/>
    </source>
</evidence>
<evidence type="ECO:0000259" key="5">
    <source>
        <dbReference type="Pfam" id="PF07992"/>
    </source>
</evidence>
<dbReference type="InterPro" id="IPR027266">
    <property type="entry name" value="TrmE/GcvT-like"/>
</dbReference>
<sequence length="1005" mass="110451">MRPCVKRLPVGGQINRDKPLHFTFNGKAYIGYEGDTLASALLANGVKILGRSFKYHRPRSIFGLGAEEPNVLLQIGEGAKTLPNQRATQVMLYDGLVAKTVNGFPCVNYDFYAGLGLFSKMLSAGFYYKTFMWPKSAWDWYEEKIRAAAGLGISPVEADPDIYEHRNQHVDILIVGGGVAGIRAALAAAASGQRIMLVDEQSTFGGWFQHSQQKIDGIQPKQWIAQAIQTLRNQSNVTVLNQATAFGRYDHNFIAVLEKHGEVNRAAHQPRETVWHIRAKHLILATGAQERGLSFGNNDRPGIMLASAVSGYIHRYGVKLGSNGVLFTNNDGAYQAAIDMQKAGITVKAVIDVRHQGAGSIAQAVKALGIKVYNGYTVVNTYGRKGIHKIRVTKLTEDKRALTDVVEDIACDVLAVSGGYSPVIHLHSHIGGKNRWNEEKLCFVPDPATGEGIYFAGAITGELSTRGCLRQGAEIGYQVSKGVNGATGETASEITVPCIQEHQENPIEAYWQTPYAKGPTRAPKQFVDYQNDTGVSDIYQAITEGYKSIEHIKRYTALGFGTDQGKTGNINGMAVAAEKMGKTIPEVGTTTFRPAYTPVTFGALAGREIGEFFNPIRTTAMHEWHVSHGAEFELVGDWYRPWYYPQDGEDMEAAVARECLATRHSVGMLDASTLGKIEVKGKDAAKFLNMMYTNPFLKLGIGKARYGLMLGEDGMLMDDGVVLRLAEDHFYVHTTTGGAASVFNWMERWAQTEWPEMEVFFTSVTDHFATTAVVGPNSRNVLESLCDDIDFSNEAFEFMSFREGTIDGIPVRVCRISFSGELAFEVNVNANYGRHIWEAIYAAGQPFNITPYGTETMHVLRAEKGYIIVGQDTDGSVSPHDLGMAWAIGKNKAFIGDRSLHREDMVRDNRKQLIGLETADPKQVLPEGAQLINTREYEIPADMQGHVTSSYYSHSLNKSIALALVKGGLSRIGETLYSPRPEGGIVEAKIVSPVFYDEAGEKRDG</sequence>
<dbReference type="InterPro" id="IPR041117">
    <property type="entry name" value="SoxA_A3"/>
</dbReference>
<reference evidence="8 9" key="1">
    <citation type="submission" date="2019-10" db="EMBL/GenBank/DDBJ databases">
        <title>Cardiobacteriales fam. a chemoheterotrophic member of the order Cardiobacteriales, and proposal of Cardiobacteriales fam. nov.</title>
        <authorList>
            <person name="Wang C."/>
        </authorList>
    </citation>
    <scope>NUCLEOTIDE SEQUENCE [LARGE SCALE GENOMIC DNA]</scope>
    <source>
        <strain evidence="8 9">ML27</strain>
    </source>
</reference>
<evidence type="ECO:0000256" key="3">
    <source>
        <dbReference type="ARBA" id="ARBA00023002"/>
    </source>
</evidence>
<dbReference type="Pfam" id="PF01571">
    <property type="entry name" value="GCV_T"/>
    <property type="match status" value="1"/>
</dbReference>
<feature type="domain" description="FAD/NAD(P)-binding" evidence="5">
    <location>
        <begin position="171"/>
        <end position="293"/>
    </location>
</feature>
<dbReference type="PANTHER" id="PTHR43757">
    <property type="entry name" value="AMINOMETHYLTRANSFERASE"/>
    <property type="match status" value="1"/>
</dbReference>
<dbReference type="Pfam" id="PF08669">
    <property type="entry name" value="GCV_T_C"/>
    <property type="match status" value="1"/>
</dbReference>
<dbReference type="AlphaFoldDB" id="A0A6N7EUD3"/>
<dbReference type="InterPro" id="IPR036188">
    <property type="entry name" value="FAD/NAD-bd_sf"/>
</dbReference>
<keyword evidence="3" id="KW-0560">Oxidoreductase</keyword>
<evidence type="ECO:0000256" key="2">
    <source>
        <dbReference type="ARBA" id="ARBA00022576"/>
    </source>
</evidence>
<dbReference type="Gene3D" id="3.50.50.60">
    <property type="entry name" value="FAD/NAD(P)-binding domain"/>
    <property type="match status" value="1"/>
</dbReference>
<dbReference type="Pfam" id="PF17806">
    <property type="entry name" value="SO_alpha_A3"/>
    <property type="match status" value="1"/>
</dbReference>
<dbReference type="Proteomes" id="UP000471298">
    <property type="component" value="Unassembled WGS sequence"/>
</dbReference>
<proteinExistence type="inferred from homology"/>
<dbReference type="InterPro" id="IPR028896">
    <property type="entry name" value="GcvT/YgfZ/DmdA"/>
</dbReference>
<keyword evidence="2" id="KW-0808">Transferase</keyword>
<gene>
    <name evidence="8" type="ORF">GCU85_04760</name>
</gene>
<keyword evidence="2" id="KW-0032">Aminotransferase</keyword>
<feature type="domain" description="SoxA A3" evidence="7">
    <location>
        <begin position="523"/>
        <end position="607"/>
    </location>
</feature>
<dbReference type="SUPFAM" id="SSF101790">
    <property type="entry name" value="Aminomethyltransferase beta-barrel domain"/>
    <property type="match status" value="1"/>
</dbReference>
<comment type="caution">
    <text evidence="8">The sequence shown here is derived from an EMBL/GenBank/DDBJ whole genome shotgun (WGS) entry which is preliminary data.</text>
</comment>
<name>A0A6N7EUD3_9GAMM</name>
<dbReference type="InterPro" id="IPR006277">
    <property type="entry name" value="Sarcosine_oxidase_asu"/>
</dbReference>
<dbReference type="SUPFAM" id="SSF51905">
    <property type="entry name" value="FAD/NAD(P)-binding domain"/>
    <property type="match status" value="1"/>
</dbReference>
<dbReference type="PANTHER" id="PTHR43757:SF2">
    <property type="entry name" value="AMINOMETHYLTRANSFERASE, MITOCHONDRIAL"/>
    <property type="match status" value="1"/>
</dbReference>
<dbReference type="Gene3D" id="1.10.10.1100">
    <property type="entry name" value="BFD-like [2Fe-2S]-binding domain"/>
    <property type="match status" value="1"/>
</dbReference>
<accession>A0A6N7EUD3</accession>
<dbReference type="InterPro" id="IPR041854">
    <property type="entry name" value="BFD-like_2Fe2S-bd_dom_sf"/>
</dbReference>
<dbReference type="InterPro" id="IPR023753">
    <property type="entry name" value="FAD/NAD-binding_dom"/>
</dbReference>
<dbReference type="InterPro" id="IPR029043">
    <property type="entry name" value="GcvT/YgfZ_C"/>
</dbReference>
<dbReference type="GO" id="GO:0046653">
    <property type="term" value="P:tetrahydrofolate metabolic process"/>
    <property type="evidence" value="ECO:0007669"/>
    <property type="project" value="InterPro"/>
</dbReference>